<dbReference type="PROSITE" id="PS00092">
    <property type="entry name" value="N6_MTASE"/>
    <property type="match status" value="1"/>
</dbReference>
<feature type="domain" description="Methyltransferase small" evidence="6">
    <location>
        <begin position="161"/>
        <end position="328"/>
    </location>
</feature>
<dbReference type="SUPFAM" id="SSF53335">
    <property type="entry name" value="S-adenosyl-L-methionine-dependent methyltransferases"/>
    <property type="match status" value="1"/>
</dbReference>
<dbReference type="EMBL" id="ASJR01000001">
    <property type="protein sequence ID" value="ERP39314.1"/>
    <property type="molecule type" value="Genomic_DNA"/>
</dbReference>
<reference evidence="7 8" key="1">
    <citation type="journal article" date="2013" name="Environ. Microbiol.">
        <title>Genome analysis of Chitinivibrio alkaliphilus gen. nov., sp. nov., a novel extremely haloalkaliphilic anaerobic chitinolytic bacterium from the candidate phylum Termite Group 3.</title>
        <authorList>
            <person name="Sorokin D.Y."/>
            <person name="Gumerov V.M."/>
            <person name="Rakitin A.L."/>
            <person name="Beletsky A.V."/>
            <person name="Damste J.S."/>
            <person name="Muyzer G."/>
            <person name="Mardanov A.V."/>
            <person name="Ravin N.V."/>
        </authorList>
    </citation>
    <scope>NUCLEOTIDE SEQUENCE [LARGE SCALE GENOMIC DNA]</scope>
    <source>
        <strain evidence="7 8">ACht1</strain>
    </source>
</reference>
<dbReference type="InterPro" id="IPR046977">
    <property type="entry name" value="RsmC/RlmG"/>
</dbReference>
<evidence type="ECO:0000256" key="4">
    <source>
        <dbReference type="ARBA" id="ARBA00022679"/>
    </source>
</evidence>
<accession>U7DA94</accession>
<keyword evidence="3 7" id="KW-0489">Methyltransferase</keyword>
<dbReference type="InterPro" id="IPR002052">
    <property type="entry name" value="DNA_methylase_N6_adenine_CS"/>
</dbReference>
<keyword evidence="8" id="KW-1185">Reference proteome</keyword>
<dbReference type="CDD" id="cd02440">
    <property type="entry name" value="AdoMet_MTases"/>
    <property type="match status" value="1"/>
</dbReference>
<dbReference type="RefSeq" id="WP_022635674.1">
    <property type="nucleotide sequence ID" value="NZ_ASJR01000001.1"/>
</dbReference>
<dbReference type="PANTHER" id="PTHR47816">
    <property type="entry name" value="RIBOSOMAL RNA SMALL SUBUNIT METHYLTRANSFERASE C"/>
    <property type="match status" value="1"/>
</dbReference>
<dbReference type="InterPro" id="IPR029063">
    <property type="entry name" value="SAM-dependent_MTases_sf"/>
</dbReference>
<protein>
    <submittedName>
        <fullName evidence="7">Ribosomal RNA small subunit methyltransferase C</fullName>
    </submittedName>
</protein>
<proteinExistence type="predicted"/>
<dbReference type="Gene3D" id="3.40.50.150">
    <property type="entry name" value="Vaccinia Virus protein VP39"/>
    <property type="match status" value="1"/>
</dbReference>
<dbReference type="OrthoDB" id="29650at2"/>
<dbReference type="AlphaFoldDB" id="U7DA94"/>
<evidence type="ECO:0000313" key="8">
    <source>
        <dbReference type="Proteomes" id="UP000017148"/>
    </source>
</evidence>
<dbReference type="InterPro" id="IPR007848">
    <property type="entry name" value="Small_mtfrase_dom"/>
</dbReference>
<comment type="caution">
    <text evidence="7">The sequence shown here is derived from an EMBL/GenBank/DDBJ whole genome shotgun (WGS) entry which is preliminary data.</text>
</comment>
<dbReference type="Proteomes" id="UP000017148">
    <property type="component" value="Unassembled WGS sequence"/>
</dbReference>
<dbReference type="eggNOG" id="COG2813">
    <property type="taxonomic scope" value="Bacteria"/>
</dbReference>
<evidence type="ECO:0000256" key="1">
    <source>
        <dbReference type="ARBA" id="ARBA00022490"/>
    </source>
</evidence>
<evidence type="ECO:0000256" key="3">
    <source>
        <dbReference type="ARBA" id="ARBA00022603"/>
    </source>
</evidence>
<organism evidence="7 8">
    <name type="scientific">Chitinivibrio alkaliphilus ACht1</name>
    <dbReference type="NCBI Taxonomy" id="1313304"/>
    <lineage>
        <taxon>Bacteria</taxon>
        <taxon>Pseudomonadati</taxon>
        <taxon>Fibrobacterota</taxon>
        <taxon>Chitinivibrionia</taxon>
        <taxon>Chitinivibrionales</taxon>
        <taxon>Chitinivibrionaceae</taxon>
        <taxon>Chitinivibrio</taxon>
    </lineage>
</organism>
<dbReference type="GO" id="GO:0003676">
    <property type="term" value="F:nucleic acid binding"/>
    <property type="evidence" value="ECO:0007669"/>
    <property type="project" value="InterPro"/>
</dbReference>
<keyword evidence="1" id="KW-0963">Cytoplasm</keyword>
<keyword evidence="2" id="KW-0698">rRNA processing</keyword>
<evidence type="ECO:0000259" key="6">
    <source>
        <dbReference type="Pfam" id="PF05175"/>
    </source>
</evidence>
<gene>
    <name evidence="7" type="ORF">CALK_0110</name>
</gene>
<dbReference type="GO" id="GO:0008757">
    <property type="term" value="F:S-adenosylmethionine-dependent methyltransferase activity"/>
    <property type="evidence" value="ECO:0007669"/>
    <property type="project" value="InterPro"/>
</dbReference>
<dbReference type="GO" id="GO:0006364">
    <property type="term" value="P:rRNA processing"/>
    <property type="evidence" value="ECO:0007669"/>
    <property type="project" value="UniProtKB-KW"/>
</dbReference>
<keyword evidence="5" id="KW-0949">S-adenosyl-L-methionine</keyword>
<sequence>MAQDKFIRFLRKNALPHVDIHTLIMEEYRPELFNALLEIFPHINLKTSNFALSCHAQEHNVETSFSHFPCPSSPEPCLLILSPCSRRNKELYSSLCEIGPVSQLWVVGETNRGVKSFAKQFNCQSHAVGGGGRILAPLQEPPTALCREYAHTSYSFLGRSIEVVTCPGLFSHGKVDRGTQLLLSVLEDITLTGKYVLDLGCGSGVLSRAALIKNAASVWATDISAVALDMTQKNVSPHSAAMTTSPSTMGNTIDTTFTVILTNPPFHTGKTCVHTMAAPWMRAVKRLLDLEGTAYVVANSFLPYEEYALQYFTTCSIVRKEAGFTVYEIRGHREGRTKEFTSATSCFVP</sequence>
<dbReference type="Pfam" id="PF05175">
    <property type="entry name" value="MTS"/>
    <property type="match status" value="1"/>
</dbReference>
<evidence type="ECO:0000256" key="2">
    <source>
        <dbReference type="ARBA" id="ARBA00022552"/>
    </source>
</evidence>
<dbReference type="GO" id="GO:0008170">
    <property type="term" value="F:N-methyltransferase activity"/>
    <property type="evidence" value="ECO:0007669"/>
    <property type="project" value="UniProtKB-ARBA"/>
</dbReference>
<name>U7DA94_9BACT</name>
<keyword evidence="4 7" id="KW-0808">Transferase</keyword>
<evidence type="ECO:0000313" key="7">
    <source>
        <dbReference type="EMBL" id="ERP39314.1"/>
    </source>
</evidence>
<dbReference type="PANTHER" id="PTHR47816:SF4">
    <property type="entry name" value="RIBOSOMAL RNA SMALL SUBUNIT METHYLTRANSFERASE C"/>
    <property type="match status" value="1"/>
</dbReference>
<evidence type="ECO:0000256" key="5">
    <source>
        <dbReference type="ARBA" id="ARBA00022691"/>
    </source>
</evidence>
<dbReference type="STRING" id="1313304.CALK_0110"/>
<dbReference type="GO" id="GO:0032259">
    <property type="term" value="P:methylation"/>
    <property type="evidence" value="ECO:0007669"/>
    <property type="project" value="UniProtKB-KW"/>
</dbReference>